<gene>
    <name evidence="3" type="ORF">CONPUDRAFT_84088</name>
</gene>
<organism evidence="3 4">
    <name type="scientific">Coniophora puteana (strain RWD-64-598)</name>
    <name type="common">Brown rot fungus</name>
    <dbReference type="NCBI Taxonomy" id="741705"/>
    <lineage>
        <taxon>Eukaryota</taxon>
        <taxon>Fungi</taxon>
        <taxon>Dikarya</taxon>
        <taxon>Basidiomycota</taxon>
        <taxon>Agaricomycotina</taxon>
        <taxon>Agaricomycetes</taxon>
        <taxon>Agaricomycetidae</taxon>
        <taxon>Boletales</taxon>
        <taxon>Coniophorineae</taxon>
        <taxon>Coniophoraceae</taxon>
        <taxon>Coniophora</taxon>
    </lineage>
</organism>
<protein>
    <recommendedName>
        <fullName evidence="2">DUF6534 domain-containing protein</fullName>
    </recommendedName>
</protein>
<feature type="transmembrane region" description="Helical" evidence="1">
    <location>
        <begin position="46"/>
        <end position="68"/>
    </location>
</feature>
<feature type="domain" description="DUF6534" evidence="2">
    <location>
        <begin position="171"/>
        <end position="251"/>
    </location>
</feature>
<dbReference type="PANTHER" id="PTHR40465">
    <property type="entry name" value="CHROMOSOME 1, WHOLE GENOME SHOTGUN SEQUENCE"/>
    <property type="match status" value="1"/>
</dbReference>
<accession>A0A5M3MG03</accession>
<keyword evidence="1" id="KW-0812">Transmembrane</keyword>
<evidence type="ECO:0000313" key="4">
    <source>
        <dbReference type="Proteomes" id="UP000053558"/>
    </source>
</evidence>
<dbReference type="OrthoDB" id="2535105at2759"/>
<feature type="transmembrane region" description="Helical" evidence="1">
    <location>
        <begin position="117"/>
        <end position="144"/>
    </location>
</feature>
<feature type="transmembrane region" description="Helical" evidence="1">
    <location>
        <begin position="156"/>
        <end position="179"/>
    </location>
</feature>
<evidence type="ECO:0000313" key="3">
    <source>
        <dbReference type="EMBL" id="EIW77694.1"/>
    </source>
</evidence>
<name>A0A5M3MG03_CONPW</name>
<dbReference type="RefSeq" id="XP_007772066.1">
    <property type="nucleotide sequence ID" value="XM_007773876.1"/>
</dbReference>
<dbReference type="Pfam" id="PF20152">
    <property type="entry name" value="DUF6534"/>
    <property type="match status" value="1"/>
</dbReference>
<keyword evidence="1" id="KW-0472">Membrane</keyword>
<dbReference type="PANTHER" id="PTHR40465:SF1">
    <property type="entry name" value="DUF6534 DOMAIN-CONTAINING PROTEIN"/>
    <property type="match status" value="1"/>
</dbReference>
<evidence type="ECO:0000256" key="1">
    <source>
        <dbReference type="SAM" id="Phobius"/>
    </source>
</evidence>
<keyword evidence="1" id="KW-1133">Transmembrane helix</keyword>
<evidence type="ECO:0000259" key="2">
    <source>
        <dbReference type="Pfam" id="PF20152"/>
    </source>
</evidence>
<dbReference type="AlphaFoldDB" id="A0A5M3MG03"/>
<feature type="transmembrane region" description="Helical" evidence="1">
    <location>
        <begin position="234"/>
        <end position="255"/>
    </location>
</feature>
<dbReference type="GeneID" id="19210716"/>
<feature type="transmembrane region" description="Helical" evidence="1">
    <location>
        <begin position="199"/>
        <end position="222"/>
    </location>
</feature>
<dbReference type="InterPro" id="IPR045339">
    <property type="entry name" value="DUF6534"/>
</dbReference>
<feature type="transmembrane region" description="Helical" evidence="1">
    <location>
        <begin position="88"/>
        <end position="108"/>
    </location>
</feature>
<proteinExistence type="predicted"/>
<feature type="transmembrane region" description="Helical" evidence="1">
    <location>
        <begin position="14"/>
        <end position="34"/>
    </location>
</feature>
<comment type="caution">
    <text evidence="3">The sequence shown here is derived from an EMBL/GenBank/DDBJ whole genome shotgun (WGS) entry which is preliminary data.</text>
</comment>
<dbReference type="Proteomes" id="UP000053558">
    <property type="component" value="Unassembled WGS sequence"/>
</dbReference>
<reference evidence="4" key="1">
    <citation type="journal article" date="2012" name="Science">
        <title>The Paleozoic origin of enzymatic lignin decomposition reconstructed from 31 fungal genomes.</title>
        <authorList>
            <person name="Floudas D."/>
            <person name="Binder M."/>
            <person name="Riley R."/>
            <person name="Barry K."/>
            <person name="Blanchette R.A."/>
            <person name="Henrissat B."/>
            <person name="Martinez A.T."/>
            <person name="Otillar R."/>
            <person name="Spatafora J.W."/>
            <person name="Yadav J.S."/>
            <person name="Aerts A."/>
            <person name="Benoit I."/>
            <person name="Boyd A."/>
            <person name="Carlson A."/>
            <person name="Copeland A."/>
            <person name="Coutinho P.M."/>
            <person name="de Vries R.P."/>
            <person name="Ferreira P."/>
            <person name="Findley K."/>
            <person name="Foster B."/>
            <person name="Gaskell J."/>
            <person name="Glotzer D."/>
            <person name="Gorecki P."/>
            <person name="Heitman J."/>
            <person name="Hesse C."/>
            <person name="Hori C."/>
            <person name="Igarashi K."/>
            <person name="Jurgens J.A."/>
            <person name="Kallen N."/>
            <person name="Kersten P."/>
            <person name="Kohler A."/>
            <person name="Kuees U."/>
            <person name="Kumar T.K.A."/>
            <person name="Kuo A."/>
            <person name="LaButti K."/>
            <person name="Larrondo L.F."/>
            <person name="Lindquist E."/>
            <person name="Ling A."/>
            <person name="Lombard V."/>
            <person name="Lucas S."/>
            <person name="Lundell T."/>
            <person name="Martin R."/>
            <person name="McLaughlin D.J."/>
            <person name="Morgenstern I."/>
            <person name="Morin E."/>
            <person name="Murat C."/>
            <person name="Nagy L.G."/>
            <person name="Nolan M."/>
            <person name="Ohm R.A."/>
            <person name="Patyshakuliyeva A."/>
            <person name="Rokas A."/>
            <person name="Ruiz-Duenas F.J."/>
            <person name="Sabat G."/>
            <person name="Salamov A."/>
            <person name="Samejima M."/>
            <person name="Schmutz J."/>
            <person name="Slot J.C."/>
            <person name="St John F."/>
            <person name="Stenlid J."/>
            <person name="Sun H."/>
            <person name="Sun S."/>
            <person name="Syed K."/>
            <person name="Tsang A."/>
            <person name="Wiebenga A."/>
            <person name="Young D."/>
            <person name="Pisabarro A."/>
            <person name="Eastwood D.C."/>
            <person name="Martin F."/>
            <person name="Cullen D."/>
            <person name="Grigoriev I.V."/>
            <person name="Hibbett D.S."/>
        </authorList>
    </citation>
    <scope>NUCLEOTIDE SEQUENCE [LARGE SCALE GENOMIC DNA]</scope>
    <source>
        <strain evidence="4">RWD-64-598 SS2</strain>
    </source>
</reference>
<keyword evidence="4" id="KW-1185">Reference proteome</keyword>
<sequence length="304" mass="33653">MSAEVSLVIGPLEVGTLGSAVLLGCSLLQGYFYHCNFGSDPLRRKAFVAWTIFVNAFHFFCCAAMLWSLTISFFGDVKRVEALPQPQFSAMATSTAVMNILMSGFYGYRLWRLSNSIILPGFVAISTTISTVVTLYCAIAALLYDGSTAEWFALHSWVIIFSVSCEIAGSLVITGGTTWFLRKSKSWALRKTVRQIDRLIVWTVEIGLPPTLCRIAMLILLVQYNHTDLFLGPYSLIAGVQANCLLAAINTTIVWRKKESHVHIFPTNIGTELAGVEIHVAESVRYDDQRNQFGSQKTSHTSFA</sequence>
<dbReference type="KEGG" id="cput:CONPUDRAFT_84088"/>
<dbReference type="EMBL" id="JH711583">
    <property type="protein sequence ID" value="EIW77694.1"/>
    <property type="molecule type" value="Genomic_DNA"/>
</dbReference>